<evidence type="ECO:0000313" key="5">
    <source>
        <dbReference type="EMBL" id="KAK3507217.1"/>
    </source>
</evidence>
<evidence type="ECO:0000256" key="3">
    <source>
        <dbReference type="SAM" id="MobiDB-lite"/>
    </source>
</evidence>
<dbReference type="Pfam" id="PF13838">
    <property type="entry name" value="Clathrin_H_link"/>
    <property type="match status" value="1"/>
</dbReference>
<keyword evidence="6" id="KW-1185">Reference proteome</keyword>
<accession>A0AAE0PSP9</accession>
<comment type="caution">
    <text evidence="5">The sequence shown here is derived from an EMBL/GenBank/DDBJ whole genome shotgun (WGS) entry which is preliminary data.</text>
</comment>
<feature type="compositionally biased region" description="Polar residues" evidence="3">
    <location>
        <begin position="601"/>
        <end position="615"/>
    </location>
</feature>
<dbReference type="Proteomes" id="UP001274896">
    <property type="component" value="Unassembled WGS sequence"/>
</dbReference>
<feature type="region of interest" description="Disordered" evidence="3">
    <location>
        <begin position="506"/>
        <end position="644"/>
    </location>
</feature>
<feature type="domain" description="Translin-associated factor X-interacting protein 1 N-terminal" evidence="4">
    <location>
        <begin position="25"/>
        <end position="137"/>
    </location>
</feature>
<evidence type="ECO:0000313" key="6">
    <source>
        <dbReference type="Proteomes" id="UP001274896"/>
    </source>
</evidence>
<dbReference type="SUPFAM" id="SSF48371">
    <property type="entry name" value="ARM repeat"/>
    <property type="match status" value="1"/>
</dbReference>
<dbReference type="PANTHER" id="PTHR10292">
    <property type="entry name" value="CLATHRIN HEAVY CHAIN RELATED"/>
    <property type="match status" value="1"/>
</dbReference>
<feature type="coiled-coil region" evidence="2">
    <location>
        <begin position="112"/>
        <end position="153"/>
    </location>
</feature>
<dbReference type="PANTHER" id="PTHR10292:SF11">
    <property type="entry name" value="CLATHRIN HEAVY CHAIN LINKER DOMAIN-CONTAINING PROTEIN 1"/>
    <property type="match status" value="1"/>
</dbReference>
<evidence type="ECO:0000256" key="2">
    <source>
        <dbReference type="SAM" id="Coils"/>
    </source>
</evidence>
<dbReference type="AlphaFoldDB" id="A0AAE0PSP9"/>
<evidence type="ECO:0000259" key="4">
    <source>
        <dbReference type="Pfam" id="PF15739"/>
    </source>
</evidence>
<feature type="compositionally biased region" description="Polar residues" evidence="3">
    <location>
        <begin position="526"/>
        <end position="550"/>
    </location>
</feature>
<dbReference type="InterPro" id="IPR032755">
    <property type="entry name" value="TSNAXIP1_N"/>
</dbReference>
<dbReference type="Gene3D" id="1.25.40.30">
    <property type="match status" value="1"/>
</dbReference>
<feature type="compositionally biased region" description="Polar residues" evidence="3">
    <location>
        <begin position="579"/>
        <end position="592"/>
    </location>
</feature>
<gene>
    <name evidence="5" type="ORF">QTP70_010329</name>
</gene>
<protein>
    <recommendedName>
        <fullName evidence="4">Translin-associated factor X-interacting protein 1 N-terminal domain-containing protein</fullName>
    </recommendedName>
</protein>
<feature type="coiled-coil region" evidence="2">
    <location>
        <begin position="203"/>
        <end position="230"/>
    </location>
</feature>
<evidence type="ECO:0000256" key="1">
    <source>
        <dbReference type="ARBA" id="ARBA00023054"/>
    </source>
</evidence>
<organism evidence="5 6">
    <name type="scientific">Hemibagrus guttatus</name>
    <dbReference type="NCBI Taxonomy" id="175788"/>
    <lineage>
        <taxon>Eukaryota</taxon>
        <taxon>Metazoa</taxon>
        <taxon>Chordata</taxon>
        <taxon>Craniata</taxon>
        <taxon>Vertebrata</taxon>
        <taxon>Euteleostomi</taxon>
        <taxon>Actinopterygii</taxon>
        <taxon>Neopterygii</taxon>
        <taxon>Teleostei</taxon>
        <taxon>Ostariophysi</taxon>
        <taxon>Siluriformes</taxon>
        <taxon>Bagridae</taxon>
        <taxon>Hemibagrus</taxon>
    </lineage>
</organism>
<sequence>MEFNGQTAPLFESASDRSFMKSLKEFIKSEKEQLCCPDEGPDEQRYTIYSTAFDKIIDYATAYKPILTAIKKEYDDSIASVKNDQHQAQLARGKLKAMLAQPTSFMYYRRRADQLQERIATIQRNTADLQSEIKRLRESRNKLQNSQQQETLELAAPAGPIPGLTLSESLNPESLDKHLEHLERKRNELLNKKQSRYVPVQVRNELDVKIKAVLNQRDELSVENDKLLLRFVKLFESGDYETAALHATTSPHGVLRNIDVLEKFKAYQEAVHPVLLFFWFLMISVPPGKPLPDKLSMEGVRCALQHGYVELVTFGVSQHRLTYTEELGDLLGSHGHDDLRVVDTCLALSQIMYSACSVSRKTALSMCKRGLTGAALEFIYNNKEFTIEDCVFVLRELPSVALLQDFTQPCDGTPALMSVGFICRYLLNSDLEDLAFHLLEQIQAGGQGVLEKTVLEDDMCSVESWGEIAARCEQTGRLPLAQDITSILLLQDGVVRLSPGLDDAKLMEHSPIRTPFRAPSEPPSDPRQNLLQSPVRTPSEPRQNTLQSPVRTPLEPRQNPIQSPVRTLFRAPSEPPSDPHQNPLQNPLQSPVRTLFRAPSEPSSDPHQNLLQSPVRTPFRAPSEPHSEPRQNPIQSPQQSDTLL</sequence>
<dbReference type="InterPro" id="IPR012331">
    <property type="entry name" value="Clathrin_H-chain_linker"/>
</dbReference>
<dbReference type="EMBL" id="JAUCMX010000029">
    <property type="protein sequence ID" value="KAK3507217.1"/>
    <property type="molecule type" value="Genomic_DNA"/>
</dbReference>
<proteinExistence type="predicted"/>
<feature type="compositionally biased region" description="Polar residues" evidence="3">
    <location>
        <begin position="630"/>
        <end position="644"/>
    </location>
</feature>
<dbReference type="InterPro" id="IPR016024">
    <property type="entry name" value="ARM-type_fold"/>
</dbReference>
<keyword evidence="1 2" id="KW-0175">Coiled coil</keyword>
<name>A0AAE0PSP9_9TELE</name>
<dbReference type="Pfam" id="PF15739">
    <property type="entry name" value="TSNAXIP1_N"/>
    <property type="match status" value="1"/>
</dbReference>
<reference evidence="5" key="1">
    <citation type="submission" date="2023-06" db="EMBL/GenBank/DDBJ databases">
        <title>Male Hemibagrus guttatus genome.</title>
        <authorList>
            <person name="Bian C."/>
        </authorList>
    </citation>
    <scope>NUCLEOTIDE SEQUENCE</scope>
    <source>
        <strain evidence="5">Male_cb2023</strain>
        <tissue evidence="5">Muscle</tissue>
    </source>
</reference>